<dbReference type="PANTHER" id="PTHR32305:SF15">
    <property type="entry name" value="PROTEIN RHSA-RELATED"/>
    <property type="match status" value="1"/>
</dbReference>
<feature type="domain" description="PKD-like" evidence="1">
    <location>
        <begin position="1032"/>
        <end position="1122"/>
    </location>
</feature>
<dbReference type="RefSeq" id="WP_002705688.1">
    <property type="nucleotide sequence ID" value="NZ_AAWS01000089.1"/>
</dbReference>
<dbReference type="Pfam" id="PF19408">
    <property type="entry name" value="PKD_6"/>
    <property type="match status" value="4"/>
</dbReference>
<reference evidence="2 3" key="1">
    <citation type="submission" date="2007-01" db="EMBL/GenBank/DDBJ databases">
        <authorList>
            <person name="Haygood M."/>
            <person name="Podell S."/>
            <person name="Anderson C."/>
            <person name="Hopkinson B."/>
            <person name="Roe K."/>
            <person name="Barbeau K."/>
            <person name="Gaasterland T."/>
            <person name="Ferriera S."/>
            <person name="Johnson J."/>
            <person name="Kravitz S."/>
            <person name="Beeson K."/>
            <person name="Sutton G."/>
            <person name="Rogers Y.-H."/>
            <person name="Friedman R."/>
            <person name="Frazier M."/>
            <person name="Venter J.C."/>
        </authorList>
    </citation>
    <scope>NUCLEOTIDE SEQUENCE [LARGE SCALE GENOMIC DNA]</scope>
    <source>
        <strain evidence="2 3">ATCC 23134</strain>
    </source>
</reference>
<dbReference type="Proteomes" id="UP000004095">
    <property type="component" value="Unassembled WGS sequence"/>
</dbReference>
<comment type="caution">
    <text evidence="2">The sequence shown here is derived from an EMBL/GenBank/DDBJ whole genome shotgun (WGS) entry which is preliminary data.</text>
</comment>
<evidence type="ECO:0000313" key="3">
    <source>
        <dbReference type="Proteomes" id="UP000004095"/>
    </source>
</evidence>
<name>A2A029_MICM2</name>
<organism evidence="2 3">
    <name type="scientific">Microscilla marina ATCC 23134</name>
    <dbReference type="NCBI Taxonomy" id="313606"/>
    <lineage>
        <taxon>Bacteria</taxon>
        <taxon>Pseudomonadati</taxon>
        <taxon>Bacteroidota</taxon>
        <taxon>Cytophagia</taxon>
        <taxon>Cytophagales</taxon>
        <taxon>Microscillaceae</taxon>
        <taxon>Microscilla</taxon>
    </lineage>
</organism>
<protein>
    <recommendedName>
        <fullName evidence="1">PKD-like domain-containing protein</fullName>
    </recommendedName>
</protein>
<dbReference type="Gene3D" id="2.180.10.10">
    <property type="entry name" value="RHS repeat-associated core"/>
    <property type="match status" value="2"/>
</dbReference>
<dbReference type="InterPro" id="IPR050708">
    <property type="entry name" value="T6SS_VgrG/RHS"/>
</dbReference>
<feature type="domain" description="PKD-like" evidence="1">
    <location>
        <begin position="354"/>
        <end position="428"/>
    </location>
</feature>
<dbReference type="NCBIfam" id="TIGR03696">
    <property type="entry name" value="Rhs_assc_core"/>
    <property type="match status" value="1"/>
</dbReference>
<dbReference type="EMBL" id="AAWS01000089">
    <property type="protein sequence ID" value="EAY24004.1"/>
    <property type="molecule type" value="Genomic_DNA"/>
</dbReference>
<accession>A2A029</accession>
<dbReference type="eggNOG" id="COG3405">
    <property type="taxonomic scope" value="Bacteria"/>
</dbReference>
<proteinExistence type="predicted"/>
<feature type="domain" description="PKD-like" evidence="1">
    <location>
        <begin position="439"/>
        <end position="528"/>
    </location>
</feature>
<gene>
    <name evidence="2" type="ORF">M23134_01304</name>
</gene>
<dbReference type="InterPro" id="IPR045829">
    <property type="entry name" value="PKD_6"/>
</dbReference>
<dbReference type="InterPro" id="IPR022385">
    <property type="entry name" value="Rhs_assc_core"/>
</dbReference>
<keyword evidence="3" id="KW-1185">Reference proteome</keyword>
<dbReference type="PANTHER" id="PTHR32305">
    <property type="match status" value="1"/>
</dbReference>
<evidence type="ECO:0000313" key="2">
    <source>
        <dbReference type="EMBL" id="EAY24004.1"/>
    </source>
</evidence>
<sequence>MQDVFNFVGTGDFELQTVTAEFVGGAHIDVPEYKGSYSTYKAATTLRVSTGSFYDTAEAPIDITVHDNGVWSYSSWLQNYFDLYGTFLSDATFHTIGTATLILKQPVFGGNVYIDNPSGTFRSFSNGGLITFNGNGTQVLDNINGEVAPIYINKVALQKPTGRLFIQTPLDVQRELKFTQGGVNSVNTALILRPSITFPGADGTQGKYIEGAVWVSGHLGVTHVLPLGKSGSYRPIRLNYQGSTTTQQVEVEYLPTITPVNTAHNCIEVGTCEHWRIKTLPGQGVYSVLVSVPANGGCVLSGTPQLAHYNGNTWEVKPSTVSGNWLEANSNAHVDFSSGSEMYITTGAVKDAGAIATSTGSVTCIGVSHTYSVPVVTGVTYTWVVPTGWSIISGQGTHEIVAEATSAATSGNNELQVTYTDATCTTQPSKFFVIVNPKPAAAGAITGATGVCPGTQASNYSIPAIAGADEYIWTLPAGVAQAVTGATGTITIVDNFIELDFTSSFAGGDITVKGKNNQCGEGAASTLTLNNLTASSGYLHLKSNSVCDASPTGGLVLHTNGQTYSLYKDSVLLSNYTDVNVVSSPATISQLTAGTYYAVISNGSCNFTTNSIKIVNTDGQQRFQSFKHWDNVNYAGSVSMSVNAQQETFVVGEIQGSSIQLGNITLQTQQPNALFVMKYLSEDEVKWAKKIEANYLEDGIIRPDGLGNSYVIARYQGIASFEGSSQTLTSSGGDFHLCLIKYNRDGAVAWLKDIPTTNPVRELTVDAQGNVHVFIDNESARKYDNQGTLLWAKPGLIGSVSPNNEAYLVSYDVSNNPVLKKYDSNGVVLWQRAISQGEIAQIRTNAQGETYVLGRLFYNSSTKIVLDNTTGTSDLNITGEDVTYVAKYAANGDLLFAKQLAQGDAYTYTLYHFQLDMFDNMYLLGTIEETTSYTFGNTVAPGVGFDYVVLSKFDGNGNFEWVKDIGPVWNYFSPTSFDLTANKQGEMLVSAFPSYPGAVMFGSQTTTATAQTQLLVGTIGYVTKNYVIGQATLTGAPQICKNVSPQADYIVTGVNGATTYQWTLPAGATATSGNVLSTNPTVVETTTSGITIDFTNVTLASATLQVVASSGCGAANPASLAINLGNTPAVAGTITGTSNTCANQAVTYTTTTVAGAYEYVWTFTPADTSLVATTHTSQQPNYTFTPTTTGTLTVQGKNDCGTGSASSPLAITSGTPPTITAVANSSTNCGNAGGGELKFNLAFSGAATYRVFKDGNAYSGIQTATAGELTLTGLAIGNYTVELKAGQCVATAEASVNDGSPVITNIKTSYVSCDNSKMNLFSPATLQFDISTAQLHAEFKEYTYTVLDPQGGVIVPETTISGVTPANATQVTGTQINVANPQINETYAIIIKAYKALDPNTGCSNCREEYCQVTQSFSFQGLPINLSLQGGNPQYVCDAAGTTDVKVIVNANHDNGLSIAPAGGYRVELLDENGTVVTTQDIATLPANNELTITGVGVGNYQAKVTVGKDNYSCIGLVKFDVEDLEVQITVNTDPEVCTDAHNGKAAATVVGAKKKVKFQWKKADGTLLVDDQGNAYEAALIEQLEPGDYKVIVTVAGICPNEKAFTIEPYAPLLDTAIVEVDTQKCEVIARAELTTAGQNDYPTGPYHVVWYRLKIDENFTAGDETDESKYTKVYESHEASSVSATEPDLRVVLDEKHLVFKGWYYVEISGPDKCAIKSEPTEIERPRKKRTFEISLRWKTPEVKPKEPELPQFEFQVVFDDAKEQMTTITEKCVQDEQEKLAAMFKTQCKAPAGNLEVTFEQRQHHYTLYYFDRAGQLTQTVPPAGVRLLADTNLNRDRRPAHIMRTTYNYNSLGQMVNQHTPDGGTTNFVHDQLGRIRFSQNDKQKDENAYAYVKYDALGRTIEAGRATQTGVSFPAMAFNIPDIDLNNTIADNNAFPNTGLSEQVLSFYNVPGTFANDQHTGKNAFYFAEANTQTYLRNRVSYTLAYNQGNTDPVRTYFSYDPHGNVTWLIQETPGLDNGKTGSEKLNYRMHLAYDYDLISGKVLKVRFNDDTSRADRFLHRYAYDEDNRLTLVETSRDGYIWDKDAQYDYYLHGPLKRTELGEDKIQGVDYAYTIHGWIKGMNSPILDVNKDLGGDGKPGSAFAPDVWGMSLTFYDGDYVHDNASSFAAAGNTTLKPGANYNLYNGNIATWTSALRGVNQNQQIQRAFQYKYDRLNRIKTANMYEWSGTAWATAATNNALHTNYSYDGNGNLLTLKRYDKTGSLLDNLTYSYKTKTINQLDKVTDSVAGKKIEKEVTGTNQYDYDDIGNLVRDHAEDIVIVWNMQGKVSEVRPATATSKKPHIRYWYDASGNRLKKEVSYAAVVSDGNGGFVRSFTAAPEKVKVSYYTRDMDGNTMAIYEQKYNAATSTWETTQKELSLYGSERLGTVETSRLLSSVPTNTNAVARLVGEKRYELKDHLTNVRSVVTDQKRYLEAGNVFTEYANVRTFKNYYPFGMEQPGDEVAPVLIPVNLPDGWGIYEMTGWMGSIGLETALKVHLDYAPDTAKWVFGKEYASTPLQTYEVSFDVALDSLSSSDNELKVTIKDAATNQIIKEEVYKTAGNFKLRYLAIGDTTKILFHLKDPTPNIGSSLEVTGIALNKTDFGNYRYGFNGKENDQEWGKLIQDYGFRLYNPAIAKFLSVDPLSPSYPWYTPYQFAGNKPIEAIDLDGLEELLRIAPVINIRPLLRTTTSNTQTQRLSTSRGGQGSYQRSRQGVYGFFGIQTGKAKNLQFRVAPNISKPPLTKEAYYGTTVVSEQGTSFLPYTSYLSEYNRIKFTASTEGDETRLRTAIVISPEKRLSELGDISKLDQYSDKYKNLGQQAKIILITIPNRKYVHKYPLGHSIIGIQDGSGVTSWFEQAQVYDGNYMFRRMSEGDVEYLELFETTRQEKNISEIEYESALFGAFHKASQTPTRYDKNTNNCSTNCADIFDRTRFQVPSDVRSRPNKLKDWFDKQ</sequence>
<evidence type="ECO:0000259" key="1">
    <source>
        <dbReference type="Pfam" id="PF19408"/>
    </source>
</evidence>
<feature type="domain" description="PKD-like" evidence="1">
    <location>
        <begin position="1128"/>
        <end position="1208"/>
    </location>
</feature>
<dbReference type="eggNOG" id="COG3209">
    <property type="taxonomic scope" value="Bacteria"/>
</dbReference>